<reference evidence="2 3" key="1">
    <citation type="submission" date="2018-08" db="EMBL/GenBank/DDBJ databases">
        <title>A genome reference for cultivated species of the human gut microbiota.</title>
        <authorList>
            <person name="Zou Y."/>
            <person name="Xue W."/>
            <person name="Luo G."/>
        </authorList>
    </citation>
    <scope>NUCLEOTIDE SEQUENCE [LARGE SCALE GENOMIC DNA]</scope>
    <source>
        <strain evidence="2 3">AM48-7</strain>
    </source>
</reference>
<comment type="caution">
    <text evidence="2">The sequence shown here is derived from an EMBL/GenBank/DDBJ whole genome shotgun (WGS) entry which is preliminary data.</text>
</comment>
<dbReference type="Proteomes" id="UP000283431">
    <property type="component" value="Unassembled WGS sequence"/>
</dbReference>
<feature type="domain" description="Ricin B lectin" evidence="1">
    <location>
        <begin position="162"/>
        <end position="238"/>
    </location>
</feature>
<dbReference type="SUPFAM" id="SSF50370">
    <property type="entry name" value="Ricin B-like lectins"/>
    <property type="match status" value="2"/>
</dbReference>
<sequence>MDQNWPRGSACKKVTHNYNKFWGVIRPNFSEPPSDPPTYSNFWVDHYLFDLSETVSFTAVASGADNYTIGIDKTGVGRVVTEGCGSTYTISADRLGAGEYSAYMTVANSAGYVDTYKVYFVVVEKCNFGDKFSARIQNIGTGCYITNKDSKIVGAPESGYNDQIWFFNKCSDGSYTIMSQLDGLMMDDEWDSDVPAGADIRAWSATGQDKQRFNIYYMDDAFYIRPANTKTLVVDMGAGEPYNVACYNLSRNAGQQKYRFDMVGMGDYIPYGLGDEFYAQLRCQGTNLYVTNQSGNVAGAVATADDSQIWKFMRQSNGAYVIQNTLDGSYIDVENSNDANKTNFLSYNEYTGNRNQQFYFYEMDNAFYIKPLISNTRVMDMQSTAPYNVALWDKGNDWGPQKFDVIKVSHSDDNMSNRLRHRILKDINMNSIMNQ</sequence>
<proteinExistence type="predicted"/>
<organism evidence="2 3">
    <name type="scientific">Agathobacter rectalis</name>
    <dbReference type="NCBI Taxonomy" id="39491"/>
    <lineage>
        <taxon>Bacteria</taxon>
        <taxon>Bacillati</taxon>
        <taxon>Bacillota</taxon>
        <taxon>Clostridia</taxon>
        <taxon>Lachnospirales</taxon>
        <taxon>Lachnospiraceae</taxon>
        <taxon>Agathobacter</taxon>
    </lineage>
</organism>
<protein>
    <recommendedName>
        <fullName evidence="1">Ricin B lectin domain-containing protein</fullName>
    </recommendedName>
</protein>
<dbReference type="Pfam" id="PF14200">
    <property type="entry name" value="RicinB_lectin_2"/>
    <property type="match status" value="2"/>
</dbReference>
<dbReference type="Gene3D" id="2.80.10.50">
    <property type="match status" value="2"/>
</dbReference>
<dbReference type="AlphaFoldDB" id="A0A413PBP1"/>
<evidence type="ECO:0000313" key="2">
    <source>
        <dbReference type="EMBL" id="RGZ71444.1"/>
    </source>
</evidence>
<feature type="domain" description="Ricin B lectin" evidence="1">
    <location>
        <begin position="307"/>
        <end position="384"/>
    </location>
</feature>
<dbReference type="InterPro" id="IPR000772">
    <property type="entry name" value="Ricin_B_lectin"/>
</dbReference>
<name>A0A413PBP1_9FIRM</name>
<dbReference type="EMBL" id="QSEN01000076">
    <property type="protein sequence ID" value="RGZ71444.1"/>
    <property type="molecule type" value="Genomic_DNA"/>
</dbReference>
<gene>
    <name evidence="2" type="ORF">DW975_16415</name>
</gene>
<evidence type="ECO:0000259" key="1">
    <source>
        <dbReference type="Pfam" id="PF14200"/>
    </source>
</evidence>
<dbReference type="CDD" id="cd00161">
    <property type="entry name" value="beta-trefoil_Ricin-like"/>
    <property type="match status" value="2"/>
</dbReference>
<dbReference type="InterPro" id="IPR035992">
    <property type="entry name" value="Ricin_B-like_lectins"/>
</dbReference>
<accession>A0A413PBP1</accession>
<evidence type="ECO:0000313" key="3">
    <source>
        <dbReference type="Proteomes" id="UP000283431"/>
    </source>
</evidence>